<name>A0ABP7GGN8_9MICO</name>
<organism evidence="1 2">
    <name type="scientific">Microbacterium kribbense</name>
    <dbReference type="NCBI Taxonomy" id="433645"/>
    <lineage>
        <taxon>Bacteria</taxon>
        <taxon>Bacillati</taxon>
        <taxon>Actinomycetota</taxon>
        <taxon>Actinomycetes</taxon>
        <taxon>Micrococcales</taxon>
        <taxon>Microbacteriaceae</taxon>
        <taxon>Microbacterium</taxon>
    </lineage>
</organism>
<keyword evidence="2" id="KW-1185">Reference proteome</keyword>
<dbReference type="RefSeq" id="WP_344782213.1">
    <property type="nucleotide sequence ID" value="NZ_BAABAF010000005.1"/>
</dbReference>
<sequence length="83" mass="8767">MTAPIDAGRIDAALQGFRDMMGADGYLLQWESAGDDRIVVTIDATEDACADCLVPQPVMEAIMSSALADTSVTVERVVLPASH</sequence>
<gene>
    <name evidence="1" type="ORF">GCM10022240_15270</name>
</gene>
<accession>A0ABP7GGN8</accession>
<comment type="caution">
    <text evidence="1">The sequence shown here is derived from an EMBL/GenBank/DDBJ whole genome shotgun (WGS) entry which is preliminary data.</text>
</comment>
<reference evidence="2" key="1">
    <citation type="journal article" date="2019" name="Int. J. Syst. Evol. Microbiol.">
        <title>The Global Catalogue of Microorganisms (GCM) 10K type strain sequencing project: providing services to taxonomists for standard genome sequencing and annotation.</title>
        <authorList>
            <consortium name="The Broad Institute Genomics Platform"/>
            <consortium name="The Broad Institute Genome Sequencing Center for Infectious Disease"/>
            <person name="Wu L."/>
            <person name="Ma J."/>
        </authorList>
    </citation>
    <scope>NUCLEOTIDE SEQUENCE [LARGE SCALE GENOMIC DNA]</scope>
    <source>
        <strain evidence="2">JCM 16950</strain>
    </source>
</reference>
<evidence type="ECO:0000313" key="1">
    <source>
        <dbReference type="EMBL" id="GAA3763842.1"/>
    </source>
</evidence>
<evidence type="ECO:0000313" key="2">
    <source>
        <dbReference type="Proteomes" id="UP001500540"/>
    </source>
</evidence>
<proteinExistence type="predicted"/>
<evidence type="ECO:0008006" key="3">
    <source>
        <dbReference type="Google" id="ProtNLM"/>
    </source>
</evidence>
<protein>
    <recommendedName>
        <fullName evidence="3">NifU family protein</fullName>
    </recommendedName>
</protein>
<dbReference type="Proteomes" id="UP001500540">
    <property type="component" value="Unassembled WGS sequence"/>
</dbReference>
<dbReference type="EMBL" id="BAABAF010000005">
    <property type="protein sequence ID" value="GAA3763842.1"/>
    <property type="molecule type" value="Genomic_DNA"/>
</dbReference>